<dbReference type="Pfam" id="PF03471">
    <property type="entry name" value="CorC_HlyC"/>
    <property type="match status" value="1"/>
</dbReference>
<protein>
    <recommendedName>
        <fullName evidence="14">CBS domain containing protein</fullName>
    </recommendedName>
</protein>
<dbReference type="InterPro" id="IPR005170">
    <property type="entry name" value="Transptr-assoc_dom"/>
</dbReference>
<dbReference type="Gene3D" id="3.30.465.10">
    <property type="match status" value="1"/>
</dbReference>
<dbReference type="RefSeq" id="WP_012861607.1">
    <property type="nucleotide sequence ID" value="NC_013517.1"/>
</dbReference>
<dbReference type="InterPro" id="IPR002550">
    <property type="entry name" value="CNNM"/>
</dbReference>
<feature type="domain" description="CBS" evidence="10">
    <location>
        <begin position="286"/>
        <end position="343"/>
    </location>
</feature>
<evidence type="ECO:0000256" key="3">
    <source>
        <dbReference type="ARBA" id="ARBA00022737"/>
    </source>
</evidence>
<dbReference type="PANTHER" id="PTHR22777:SF17">
    <property type="entry name" value="UPF0053 PROTEIN SLL0260"/>
    <property type="match status" value="1"/>
</dbReference>
<dbReference type="PROSITE" id="PS51846">
    <property type="entry name" value="CNNM"/>
    <property type="match status" value="1"/>
</dbReference>
<evidence type="ECO:0000313" key="12">
    <source>
        <dbReference type="EMBL" id="ACZ09013.1"/>
    </source>
</evidence>
<evidence type="ECO:0000256" key="8">
    <source>
        <dbReference type="PROSITE-ProRule" id="PRU01193"/>
    </source>
</evidence>
<dbReference type="PROSITE" id="PS51371">
    <property type="entry name" value="CBS"/>
    <property type="match status" value="2"/>
</dbReference>
<evidence type="ECO:0000259" key="11">
    <source>
        <dbReference type="PROSITE" id="PS51846"/>
    </source>
</evidence>
<comment type="subcellular location">
    <subcellularLocation>
        <location evidence="1">Membrane</location>
        <topology evidence="1">Multi-pass membrane protein</topology>
    </subcellularLocation>
</comment>
<sequence>MEPDPGTLKYKIILILILTLINAFFSAAEMAVVSANKNKIKILVDNGNKKAALLYDLLQEPSNFLSAIQIGITFAGFFASALAATGLTDGLNDLFTMLHIPNSYNISLFIITILLSYLTLVFGELVPKRIALTNPESIALFSIVPITYVSKFFYIFIKILSWSTAFVLKIFRFDSSIINDNMSKEEIKAIIESTTDDSIINKDMLSSFFTFDDKTAKEVMTPRTDAFIINVDTPINNILENIIEEKYSRIPVYENDIDNIIGILYIKDLIIEAYKKGFDKINIKKLLHQAYFIPETKNINELFHELKAKKNHMAVLIDEYGGFSGIITIEDLIEEIMGDIDDEYDEFDPDILKTGENTYLLKGSTPINEINETLKLELPTDSDTISGFLISLLGYFPEEFEELTLNYKNLEFYITSIKEKRIIETALTVKTENKKGDRNE</sequence>
<evidence type="ECO:0000256" key="1">
    <source>
        <dbReference type="ARBA" id="ARBA00004141"/>
    </source>
</evidence>
<dbReference type="Proteomes" id="UP000000845">
    <property type="component" value="Chromosome"/>
</dbReference>
<keyword evidence="5 7" id="KW-0129">CBS domain</keyword>
<name>D1AK97_SEBTE</name>
<keyword evidence="2 8" id="KW-0812">Transmembrane</keyword>
<dbReference type="FunFam" id="3.10.580.10:FF:000002">
    <property type="entry name" value="Magnesium/cobalt efflux protein CorC"/>
    <property type="match status" value="1"/>
</dbReference>
<organism evidence="12 13">
    <name type="scientific">Sebaldella termitidis (strain ATCC 33386 / NCTC 11300)</name>
    <dbReference type="NCBI Taxonomy" id="526218"/>
    <lineage>
        <taxon>Bacteria</taxon>
        <taxon>Fusobacteriati</taxon>
        <taxon>Fusobacteriota</taxon>
        <taxon>Fusobacteriia</taxon>
        <taxon>Fusobacteriales</taxon>
        <taxon>Leptotrichiaceae</taxon>
        <taxon>Sebaldella</taxon>
    </lineage>
</organism>
<gene>
    <name evidence="12" type="ordered locus">Sterm_2159</name>
</gene>
<keyword evidence="3" id="KW-0677">Repeat</keyword>
<dbReference type="Gene3D" id="3.10.580.10">
    <property type="entry name" value="CBS-domain"/>
    <property type="match status" value="1"/>
</dbReference>
<dbReference type="GO" id="GO:0050660">
    <property type="term" value="F:flavin adenine dinucleotide binding"/>
    <property type="evidence" value="ECO:0007669"/>
    <property type="project" value="InterPro"/>
</dbReference>
<dbReference type="PANTHER" id="PTHR22777">
    <property type="entry name" value="HEMOLYSIN-RELATED"/>
    <property type="match status" value="1"/>
</dbReference>
<evidence type="ECO:0000256" key="7">
    <source>
        <dbReference type="PROSITE-ProRule" id="PRU00703"/>
    </source>
</evidence>
<dbReference type="InterPro" id="IPR036318">
    <property type="entry name" value="FAD-bd_PCMH-like_sf"/>
</dbReference>
<evidence type="ECO:0000256" key="4">
    <source>
        <dbReference type="ARBA" id="ARBA00022989"/>
    </source>
</evidence>
<dbReference type="InterPro" id="IPR000644">
    <property type="entry name" value="CBS_dom"/>
</dbReference>
<evidence type="ECO:0000313" key="13">
    <source>
        <dbReference type="Proteomes" id="UP000000845"/>
    </source>
</evidence>
<evidence type="ECO:0000256" key="6">
    <source>
        <dbReference type="ARBA" id="ARBA00023136"/>
    </source>
</evidence>
<dbReference type="SMART" id="SM01091">
    <property type="entry name" value="CorC_HlyC"/>
    <property type="match status" value="1"/>
</dbReference>
<dbReference type="InterPro" id="IPR016169">
    <property type="entry name" value="FAD-bd_PCMH_sub2"/>
</dbReference>
<reference evidence="12 13" key="2">
    <citation type="journal article" date="2010" name="Stand. Genomic Sci.">
        <title>Complete genome sequence of Sebaldella termitidis type strain (NCTC 11300).</title>
        <authorList>
            <person name="Harmon-Smith M."/>
            <person name="Celia L."/>
            <person name="Chertkov O."/>
            <person name="Lapidus A."/>
            <person name="Copeland A."/>
            <person name="Glavina Del Rio T."/>
            <person name="Nolan M."/>
            <person name="Lucas S."/>
            <person name="Tice H."/>
            <person name="Cheng J.F."/>
            <person name="Han C."/>
            <person name="Detter J.C."/>
            <person name="Bruce D."/>
            <person name="Goodwin L."/>
            <person name="Pitluck S."/>
            <person name="Pati A."/>
            <person name="Liolios K."/>
            <person name="Ivanova N."/>
            <person name="Mavromatis K."/>
            <person name="Mikhailova N."/>
            <person name="Chen A."/>
            <person name="Palaniappan K."/>
            <person name="Land M."/>
            <person name="Hauser L."/>
            <person name="Chang Y.J."/>
            <person name="Jeffries C.D."/>
            <person name="Brettin T."/>
            <person name="Goker M."/>
            <person name="Beck B."/>
            <person name="Bristow J."/>
            <person name="Eisen J.A."/>
            <person name="Markowitz V."/>
            <person name="Hugenholtz P."/>
            <person name="Kyrpides N.C."/>
            <person name="Klenk H.P."/>
            <person name="Chen F."/>
        </authorList>
    </citation>
    <scope>NUCLEOTIDE SEQUENCE [LARGE SCALE GENOMIC DNA]</scope>
    <source>
        <strain evidence="13">ATCC 33386 / NCTC 11300</strain>
    </source>
</reference>
<dbReference type="STRING" id="526218.Sterm_2159"/>
<dbReference type="eggNOG" id="COG1253">
    <property type="taxonomic scope" value="Bacteria"/>
</dbReference>
<dbReference type="Pfam" id="PF01595">
    <property type="entry name" value="CNNM"/>
    <property type="match status" value="1"/>
</dbReference>
<dbReference type="InterPro" id="IPR046342">
    <property type="entry name" value="CBS_dom_sf"/>
</dbReference>
<reference evidence="13" key="1">
    <citation type="submission" date="2009-09" db="EMBL/GenBank/DDBJ databases">
        <title>The complete chromosome of Sebaldella termitidis ATCC 33386.</title>
        <authorList>
            <consortium name="US DOE Joint Genome Institute (JGI-PGF)"/>
            <person name="Lucas S."/>
            <person name="Copeland A."/>
            <person name="Lapidus A."/>
            <person name="Glavina del Rio T."/>
            <person name="Dalin E."/>
            <person name="Tice H."/>
            <person name="Bruce D."/>
            <person name="Goodwin L."/>
            <person name="Pitluck S."/>
            <person name="Kyrpides N."/>
            <person name="Mavromatis K."/>
            <person name="Ivanova N."/>
            <person name="Mikhailova N."/>
            <person name="Sims D."/>
            <person name="Meincke L."/>
            <person name="Brettin T."/>
            <person name="Detter J.C."/>
            <person name="Han C."/>
            <person name="Larimer F."/>
            <person name="Land M."/>
            <person name="Hauser L."/>
            <person name="Markowitz V."/>
            <person name="Cheng J.F."/>
            <person name="Hugenholtz P."/>
            <person name="Woyke T."/>
            <person name="Wu D."/>
            <person name="Eisen J.A."/>
        </authorList>
    </citation>
    <scope>NUCLEOTIDE SEQUENCE [LARGE SCALE GENOMIC DNA]</scope>
    <source>
        <strain evidence="13">ATCC 33386 / NCTC 11300</strain>
    </source>
</reference>
<proteinExistence type="predicted"/>
<evidence type="ECO:0000256" key="5">
    <source>
        <dbReference type="ARBA" id="ARBA00023122"/>
    </source>
</evidence>
<keyword evidence="13" id="KW-1185">Reference proteome</keyword>
<dbReference type="InterPro" id="IPR044751">
    <property type="entry name" value="Ion_transp-like_CBS"/>
</dbReference>
<dbReference type="SUPFAM" id="SSF54631">
    <property type="entry name" value="CBS-domain pair"/>
    <property type="match status" value="1"/>
</dbReference>
<dbReference type="SUPFAM" id="SSF56176">
    <property type="entry name" value="FAD-binding/transporter-associated domain-like"/>
    <property type="match status" value="1"/>
</dbReference>
<evidence type="ECO:0000259" key="10">
    <source>
        <dbReference type="PROSITE" id="PS51371"/>
    </source>
</evidence>
<keyword evidence="6 8" id="KW-0472">Membrane</keyword>
<accession>D1AK97</accession>
<feature type="transmembrane region" description="Helical" evidence="9">
    <location>
        <begin position="138"/>
        <end position="157"/>
    </location>
</feature>
<dbReference type="Pfam" id="PF00571">
    <property type="entry name" value="CBS"/>
    <property type="match status" value="2"/>
</dbReference>
<dbReference type="CDD" id="cd04590">
    <property type="entry name" value="CBS_pair_CorC_HlyC_assoc"/>
    <property type="match status" value="1"/>
</dbReference>
<feature type="transmembrane region" description="Helical" evidence="9">
    <location>
        <begin position="104"/>
        <end position="126"/>
    </location>
</feature>
<dbReference type="EMBL" id="CP001739">
    <property type="protein sequence ID" value="ACZ09013.1"/>
    <property type="molecule type" value="Genomic_DNA"/>
</dbReference>
<feature type="domain" description="CBS" evidence="10">
    <location>
        <begin position="220"/>
        <end position="280"/>
    </location>
</feature>
<dbReference type="GO" id="GO:0005886">
    <property type="term" value="C:plasma membrane"/>
    <property type="evidence" value="ECO:0007669"/>
    <property type="project" value="TreeGrafter"/>
</dbReference>
<evidence type="ECO:0000256" key="2">
    <source>
        <dbReference type="ARBA" id="ARBA00022692"/>
    </source>
</evidence>
<keyword evidence="4 8" id="KW-1133">Transmembrane helix</keyword>
<dbReference type="HOGENOM" id="CLU_015237_4_1_0"/>
<dbReference type="KEGG" id="str:Sterm_2159"/>
<dbReference type="AlphaFoldDB" id="D1AK97"/>
<evidence type="ECO:0008006" key="14">
    <source>
        <dbReference type="Google" id="ProtNLM"/>
    </source>
</evidence>
<feature type="transmembrane region" description="Helical" evidence="9">
    <location>
        <begin position="12"/>
        <end position="33"/>
    </location>
</feature>
<evidence type="ECO:0000256" key="9">
    <source>
        <dbReference type="SAM" id="Phobius"/>
    </source>
</evidence>
<feature type="domain" description="CNNM transmembrane" evidence="11">
    <location>
        <begin position="4"/>
        <end position="204"/>
    </location>
</feature>
<feature type="transmembrane region" description="Helical" evidence="9">
    <location>
        <begin position="64"/>
        <end position="84"/>
    </location>
</feature>